<comment type="caution">
    <text evidence="1">The sequence shown here is derived from an EMBL/GenBank/DDBJ whole genome shotgun (WGS) entry which is preliminary data.</text>
</comment>
<protein>
    <submittedName>
        <fullName evidence="1">Uncharacterized protein</fullName>
    </submittedName>
</protein>
<evidence type="ECO:0000313" key="1">
    <source>
        <dbReference type="EMBL" id="MEK0170494.1"/>
    </source>
</evidence>
<accession>A0ABU8Y7E0</accession>
<reference evidence="1 2" key="1">
    <citation type="submission" date="2024-03" db="EMBL/GenBank/DDBJ databases">
        <title>Whole genomes of four grape xylem sap localized bacterial endophytes.</title>
        <authorList>
            <person name="Kumar G."/>
            <person name="Savka M.A."/>
        </authorList>
    </citation>
    <scope>NUCLEOTIDE SEQUENCE [LARGE SCALE GENOMIC DNA]</scope>
    <source>
        <strain evidence="1 2">RIT_GXS8</strain>
    </source>
</reference>
<dbReference type="RefSeq" id="WP_340196329.1">
    <property type="nucleotide sequence ID" value="NZ_JBBKAP010000024.1"/>
</dbReference>
<evidence type="ECO:0000313" key="2">
    <source>
        <dbReference type="Proteomes" id="UP001370299"/>
    </source>
</evidence>
<organism evidence="1 2">
    <name type="scientific">Curtobacterium citreum</name>
    <dbReference type="NCBI Taxonomy" id="2036"/>
    <lineage>
        <taxon>Bacteria</taxon>
        <taxon>Bacillati</taxon>
        <taxon>Actinomycetota</taxon>
        <taxon>Actinomycetes</taxon>
        <taxon>Micrococcales</taxon>
        <taxon>Microbacteriaceae</taxon>
        <taxon>Curtobacterium</taxon>
    </lineage>
</organism>
<gene>
    <name evidence="1" type="ORF">WMN62_03330</name>
</gene>
<sequence>MRFVHAIGRGTGFVLSTIAKVLGTLNGAKPAGDDLAARLNRPSRDDYRP</sequence>
<dbReference type="Proteomes" id="UP001370299">
    <property type="component" value="Unassembled WGS sequence"/>
</dbReference>
<keyword evidence="2" id="KW-1185">Reference proteome</keyword>
<name>A0ABU8Y7E0_9MICO</name>
<proteinExistence type="predicted"/>
<dbReference type="EMBL" id="JBBLYY010000021">
    <property type="protein sequence ID" value="MEK0170494.1"/>
    <property type="molecule type" value="Genomic_DNA"/>
</dbReference>